<comment type="function">
    <text evidence="1 6">Required for the transposition of the insertion element.</text>
</comment>
<protein>
    <recommendedName>
        <fullName evidence="6">Mutator family transposase</fullName>
    </recommendedName>
</protein>
<dbReference type="GO" id="GO:0004803">
    <property type="term" value="F:transposase activity"/>
    <property type="evidence" value="ECO:0007669"/>
    <property type="project" value="UniProtKB-UniRule"/>
</dbReference>
<evidence type="ECO:0000256" key="3">
    <source>
        <dbReference type="ARBA" id="ARBA00022578"/>
    </source>
</evidence>
<accession>A0A5C4JJA0</accession>
<comment type="similarity">
    <text evidence="2 6">Belongs to the transposase mutator family.</text>
</comment>
<keyword evidence="4 6" id="KW-0238">DNA-binding</keyword>
<dbReference type="AlphaFoldDB" id="A0A5C4JJA0"/>
<dbReference type="InterPro" id="IPR001207">
    <property type="entry name" value="Transposase_mutator"/>
</dbReference>
<dbReference type="RefSeq" id="WP_138643497.1">
    <property type="nucleotide sequence ID" value="NZ_VCKW01000008.1"/>
</dbReference>
<evidence type="ECO:0000313" key="7">
    <source>
        <dbReference type="EMBL" id="TMR06880.1"/>
    </source>
</evidence>
<dbReference type="Pfam" id="PF00872">
    <property type="entry name" value="Transposase_mut"/>
    <property type="match status" value="1"/>
</dbReference>
<dbReference type="PROSITE" id="PS01007">
    <property type="entry name" value="TRANSPOSASE_MUTATOR"/>
    <property type="match status" value="1"/>
</dbReference>
<dbReference type="NCBIfam" id="NF033543">
    <property type="entry name" value="transpos_IS256"/>
    <property type="match status" value="1"/>
</dbReference>
<sequence>MAVDNSVDPAEWIAEQIGACEPDLLRSMVKTMAEALMSAEAEAVCGAGYGERSEERVNRRNGYRSRDWDTRAGTVELAIPKLRSGSYFPEWLLERRRRAEQALVSVVATSYLLGVSTRRVDKLVEQMGIKGISRSQVSEMSKVLDAQVAAFRNRPLEGGPYAFVWVDALTQKVREGGRIVNVHVLVATGVNADGHREILGIEVTSAEDGAGWLAFLRGLVARGLTGVQLVISDAHGGLVEAIGSTLPGAAWQRCRTHYLRNLLTRVPKSAQPWVATLVRTIFDQPAAEEVAAQHVRVVDSLETKHPQAAEHLDAARDDLLAFTAFPRQLWRQIWSNNPQERLNKEIRRRTDVVGIFPDRAAIIRLVGAVLMEQTDEWTEARRYMGLEFLAKARLRVIEDTTPDPKIDKRELTA</sequence>
<evidence type="ECO:0000256" key="4">
    <source>
        <dbReference type="ARBA" id="ARBA00023125"/>
    </source>
</evidence>
<dbReference type="GO" id="GO:0003677">
    <property type="term" value="F:DNA binding"/>
    <property type="evidence" value="ECO:0007669"/>
    <property type="project" value="UniProtKB-UniRule"/>
</dbReference>
<dbReference type="PANTHER" id="PTHR33217:SF7">
    <property type="entry name" value="TRANSPOSASE FOR INSERTION SEQUENCE ELEMENT IS1081"/>
    <property type="match status" value="1"/>
</dbReference>
<evidence type="ECO:0000313" key="8">
    <source>
        <dbReference type="Proteomes" id="UP000309174"/>
    </source>
</evidence>
<evidence type="ECO:0000256" key="1">
    <source>
        <dbReference type="ARBA" id="ARBA00002190"/>
    </source>
</evidence>
<proteinExistence type="inferred from homology"/>
<keyword evidence="5 6" id="KW-0233">DNA recombination</keyword>
<dbReference type="EMBL" id="VCKW01000008">
    <property type="protein sequence ID" value="TMR06880.1"/>
    <property type="molecule type" value="Genomic_DNA"/>
</dbReference>
<reference evidence="7 8" key="1">
    <citation type="submission" date="2019-05" db="EMBL/GenBank/DDBJ databases">
        <title>Draft genome sequence of Actinomadura sp. 14C53.</title>
        <authorList>
            <person name="Saricaoglu S."/>
            <person name="Isik K."/>
        </authorList>
    </citation>
    <scope>NUCLEOTIDE SEQUENCE [LARGE SCALE GENOMIC DNA]</scope>
    <source>
        <strain evidence="7 8">14C53</strain>
    </source>
</reference>
<organism evidence="7 8">
    <name type="scientific">Actinomadura soli</name>
    <dbReference type="NCBI Taxonomy" id="2508997"/>
    <lineage>
        <taxon>Bacteria</taxon>
        <taxon>Bacillati</taxon>
        <taxon>Actinomycetota</taxon>
        <taxon>Actinomycetes</taxon>
        <taxon>Streptosporangiales</taxon>
        <taxon>Thermomonosporaceae</taxon>
        <taxon>Actinomadura</taxon>
    </lineage>
</organism>
<keyword evidence="3 6" id="KW-0815">Transposition</keyword>
<dbReference type="Proteomes" id="UP000309174">
    <property type="component" value="Unassembled WGS sequence"/>
</dbReference>
<comment type="caution">
    <text evidence="7">The sequence shown here is derived from an EMBL/GenBank/DDBJ whole genome shotgun (WGS) entry which is preliminary data.</text>
</comment>
<name>A0A5C4JJA0_9ACTN</name>
<evidence type="ECO:0000256" key="6">
    <source>
        <dbReference type="RuleBase" id="RU365089"/>
    </source>
</evidence>
<evidence type="ECO:0000256" key="2">
    <source>
        <dbReference type="ARBA" id="ARBA00010961"/>
    </source>
</evidence>
<dbReference type="OrthoDB" id="9793302at2"/>
<keyword evidence="8" id="KW-1185">Reference proteome</keyword>
<keyword evidence="6" id="KW-0814">Transposable element</keyword>
<dbReference type="PANTHER" id="PTHR33217">
    <property type="entry name" value="TRANSPOSASE FOR INSERTION SEQUENCE ELEMENT IS1081"/>
    <property type="match status" value="1"/>
</dbReference>
<dbReference type="GO" id="GO:0006313">
    <property type="term" value="P:DNA transposition"/>
    <property type="evidence" value="ECO:0007669"/>
    <property type="project" value="UniProtKB-UniRule"/>
</dbReference>
<gene>
    <name evidence="7" type="ORF">ETD83_03070</name>
</gene>
<evidence type="ECO:0000256" key="5">
    <source>
        <dbReference type="ARBA" id="ARBA00023172"/>
    </source>
</evidence>